<evidence type="ECO:0008006" key="3">
    <source>
        <dbReference type="Google" id="ProtNLM"/>
    </source>
</evidence>
<dbReference type="PROSITE" id="PS51257">
    <property type="entry name" value="PROKAR_LIPOPROTEIN"/>
    <property type="match status" value="1"/>
</dbReference>
<keyword evidence="2" id="KW-1185">Reference proteome</keyword>
<comment type="caution">
    <text evidence="1">The sequence shown here is derived from an EMBL/GenBank/DDBJ whole genome shotgun (WGS) entry which is preliminary data.</text>
</comment>
<dbReference type="RefSeq" id="WP_338230575.1">
    <property type="nucleotide sequence ID" value="NZ_BTPE01000023.1"/>
</dbReference>
<organism evidence="1 2">
    <name type="scientific">Algoriphagus taiwanensis</name>
    <dbReference type="NCBI Taxonomy" id="1445656"/>
    <lineage>
        <taxon>Bacteria</taxon>
        <taxon>Pseudomonadati</taxon>
        <taxon>Bacteroidota</taxon>
        <taxon>Cytophagia</taxon>
        <taxon>Cytophagales</taxon>
        <taxon>Cyclobacteriaceae</taxon>
        <taxon>Algoriphagus</taxon>
    </lineage>
</organism>
<proteinExistence type="predicted"/>
<name>A0ABQ6Q812_9BACT</name>
<dbReference type="EMBL" id="BTPE01000023">
    <property type="protein sequence ID" value="GMQ35663.1"/>
    <property type="molecule type" value="Genomic_DNA"/>
</dbReference>
<protein>
    <recommendedName>
        <fullName evidence="3">DUF4221 domain-containing protein</fullName>
    </recommendedName>
</protein>
<accession>A0ABQ6Q812</accession>
<dbReference type="InterPro" id="IPR025316">
    <property type="entry name" value="DUF4221"/>
</dbReference>
<dbReference type="Proteomes" id="UP001307705">
    <property type="component" value="Unassembled WGS sequence"/>
</dbReference>
<dbReference type="Pfam" id="PF13970">
    <property type="entry name" value="DUF4221"/>
    <property type="match status" value="1"/>
</dbReference>
<evidence type="ECO:0000313" key="2">
    <source>
        <dbReference type="Proteomes" id="UP001307705"/>
    </source>
</evidence>
<evidence type="ECO:0000313" key="1">
    <source>
        <dbReference type="EMBL" id="GMQ35663.1"/>
    </source>
</evidence>
<sequence>MNRILSLISIIPFIFSCSQPISKERKLNYTVQPKIISTGNSLAQFYFFNQVRNDSLFLFNSFNHSLDIVDLKSDSVASRIKLEFDGPNAVNDIRTFYFHNRDSIFLAEENFSVALVNSKGELKNRYTDFLAGFPSNEKSEVYSNSPSLEFASQLLYHPVNKEILLYFMPFNQPEKKRIFASYSLETGKSKSLPIHLPEQYWDKKLDLSKLFLTSGTLDKSGFTYLFSGSPFIFRYDFQTQKVTSFEINPSWEKAKADDIPFGSMSVSQKQAFMRENPFYYKIYFDPYRNLYYRLSSPPRPNSTEENFHYVNYNRICLTVLDKDLQVLDHLFLPKENVYNVGFSFVTSEGLWISYNGANQDDENWIKGDLIQLDKVVN</sequence>
<reference evidence="1 2" key="1">
    <citation type="submission" date="2023-08" db="EMBL/GenBank/DDBJ databases">
        <title>Draft genome sequence of Algoriphagus taiwanensis.</title>
        <authorList>
            <person name="Takatani N."/>
            <person name="Hosokawa M."/>
            <person name="Sawabe T."/>
        </authorList>
    </citation>
    <scope>NUCLEOTIDE SEQUENCE [LARGE SCALE GENOMIC DNA]</scope>
    <source>
        <strain evidence="1 2">JCM 19755</strain>
    </source>
</reference>
<gene>
    <name evidence="1" type="ORF">Ataiwa_39360</name>
</gene>